<evidence type="ECO:0000256" key="3">
    <source>
        <dbReference type="ARBA" id="ARBA00022478"/>
    </source>
</evidence>
<accession>A0A8B7YE82</accession>
<dbReference type="AlphaFoldDB" id="A0A8B7YE82"/>
<protein>
    <submittedName>
        <fullName evidence="8">DNA-directed RNA polymerase I subunit RPA49-like</fullName>
    </submittedName>
</protein>
<dbReference type="OMA" id="DVYPFDE"/>
<dbReference type="GO" id="GO:0005730">
    <property type="term" value="C:nucleolus"/>
    <property type="evidence" value="ECO:0007669"/>
    <property type="project" value="UniProtKB-SubCell"/>
</dbReference>
<evidence type="ECO:0000313" key="7">
    <source>
        <dbReference type="Proteomes" id="UP000694845"/>
    </source>
</evidence>
<dbReference type="PANTHER" id="PTHR14440">
    <property type="entry name" value="DNA-DIRECTED RNA POLYMERASE I SUBUNIT RPA49"/>
    <property type="match status" value="1"/>
</dbReference>
<dbReference type="GO" id="GO:0000428">
    <property type="term" value="C:DNA-directed RNA polymerase complex"/>
    <property type="evidence" value="ECO:0007669"/>
    <property type="project" value="UniProtKB-KW"/>
</dbReference>
<name>A0A8B7YE82_ACAPL</name>
<dbReference type="RefSeq" id="XP_022091564.1">
    <property type="nucleotide sequence ID" value="XM_022235872.1"/>
</dbReference>
<feature type="region of interest" description="Disordered" evidence="6">
    <location>
        <begin position="391"/>
        <end position="412"/>
    </location>
</feature>
<dbReference type="GO" id="GO:0003677">
    <property type="term" value="F:DNA binding"/>
    <property type="evidence" value="ECO:0007669"/>
    <property type="project" value="InterPro"/>
</dbReference>
<dbReference type="Pfam" id="PF06870">
    <property type="entry name" value="RNA_pol_I_A49"/>
    <property type="match status" value="1"/>
</dbReference>
<sequence length="436" mass="50001">MAASMRYVPCENEGKDGLILANFNHGRLNVAEESGPCQTLNFKYYKHTDQGDHRKKNQRILVAESNTMHYVGQNYGIHAPKHTSNCKYLVGVLDKKTGKMKIYDTQSFHLRPWFGQTRGEEESANVTGKEELTFLQKNDRLTEAFGSSRKQRALESRLRSAVTSQALETLASKAVKHAQSQPETVMVPDDEADTRGILPPCNKVAQSLKDVYNLEDIISPICMEMLKQVPDISVLEEATKEQITDWKKEGKYSDYILGHLEDLPKDAEERQQRVCILVFIHYLRKLYAISAKEIRAKKVVVAEDLPDVFNQHLLDTFTQMSASVDGVRMQRCFPRKLKEKVLVHMLTLALLIDGFKTDLLTLQRGMTAQMHLFRNHARALGCKVKVVTSKTPKVQKRGMRSRQEAPTTPTEDEVMAELILPRDYYWRPHERKKDRR</sequence>
<evidence type="ECO:0000256" key="5">
    <source>
        <dbReference type="ARBA" id="ARBA00023242"/>
    </source>
</evidence>
<keyword evidence="4" id="KW-0804">Transcription</keyword>
<evidence type="ECO:0000256" key="4">
    <source>
        <dbReference type="ARBA" id="ARBA00023163"/>
    </source>
</evidence>
<keyword evidence="5" id="KW-0539">Nucleus</keyword>
<evidence type="ECO:0000256" key="2">
    <source>
        <dbReference type="ARBA" id="ARBA00009430"/>
    </source>
</evidence>
<reference evidence="8" key="1">
    <citation type="submission" date="2025-08" db="UniProtKB">
        <authorList>
            <consortium name="RefSeq"/>
        </authorList>
    </citation>
    <scope>IDENTIFICATION</scope>
</reference>
<organism evidence="7 8">
    <name type="scientific">Acanthaster planci</name>
    <name type="common">Crown-of-thorns starfish</name>
    <dbReference type="NCBI Taxonomy" id="133434"/>
    <lineage>
        <taxon>Eukaryota</taxon>
        <taxon>Metazoa</taxon>
        <taxon>Echinodermata</taxon>
        <taxon>Eleutherozoa</taxon>
        <taxon>Asterozoa</taxon>
        <taxon>Asteroidea</taxon>
        <taxon>Valvatacea</taxon>
        <taxon>Valvatida</taxon>
        <taxon>Acanthasteridae</taxon>
        <taxon>Acanthaster</taxon>
    </lineage>
</organism>
<dbReference type="Proteomes" id="UP000694845">
    <property type="component" value="Unplaced"/>
</dbReference>
<dbReference type="OrthoDB" id="532500at2759"/>
<dbReference type="GeneID" id="110979805"/>
<dbReference type="GO" id="GO:0006351">
    <property type="term" value="P:DNA-templated transcription"/>
    <property type="evidence" value="ECO:0007669"/>
    <property type="project" value="InterPro"/>
</dbReference>
<comment type="similarity">
    <text evidence="2">Belongs to the eukaryotic RPA49/POLR1E RNA polymerase subunit family.</text>
</comment>
<dbReference type="KEGG" id="aplc:110979805"/>
<evidence type="ECO:0000256" key="6">
    <source>
        <dbReference type="SAM" id="MobiDB-lite"/>
    </source>
</evidence>
<evidence type="ECO:0000256" key="1">
    <source>
        <dbReference type="ARBA" id="ARBA00004604"/>
    </source>
</evidence>
<keyword evidence="7" id="KW-1185">Reference proteome</keyword>
<keyword evidence="3" id="KW-0240">DNA-directed RNA polymerase</keyword>
<evidence type="ECO:0000313" key="8">
    <source>
        <dbReference type="RefSeq" id="XP_022091564.1"/>
    </source>
</evidence>
<proteinExistence type="inferred from homology"/>
<comment type="subcellular location">
    <subcellularLocation>
        <location evidence="1">Nucleus</location>
        <location evidence="1">Nucleolus</location>
    </subcellularLocation>
</comment>
<gene>
    <name evidence="8" type="primary">LOC110979805</name>
</gene>
<dbReference type="InterPro" id="IPR009668">
    <property type="entry name" value="RNA_pol-assoc_fac_A49-like"/>
</dbReference>